<dbReference type="EMBL" id="JBHSXL010000009">
    <property type="protein sequence ID" value="MFC6892955.1"/>
    <property type="molecule type" value="Genomic_DNA"/>
</dbReference>
<sequence length="137" mass="14508">MNRTLLRGILVDESFAYGFTIAFWGSGLLLIERFGVLASPGVIAYATGAITGFALLAVTTFGGAIDTIELDSSPSYHVLAAVHYLAALVPIGLTHFLIEAPIGARVTIFSAGLCVSVCYNLTAALEETVSKRVERIE</sequence>
<evidence type="ECO:0000313" key="2">
    <source>
        <dbReference type="EMBL" id="MFC6892955.1"/>
    </source>
</evidence>
<dbReference type="Proteomes" id="UP001596296">
    <property type="component" value="Unassembled WGS sequence"/>
</dbReference>
<accession>A0ABD5UTX0</accession>
<proteinExistence type="predicted"/>
<feature type="transmembrane region" description="Helical" evidence="1">
    <location>
        <begin position="77"/>
        <end position="98"/>
    </location>
</feature>
<dbReference type="AlphaFoldDB" id="A0ABD5UTX0"/>
<evidence type="ECO:0000313" key="3">
    <source>
        <dbReference type="Proteomes" id="UP001596296"/>
    </source>
</evidence>
<comment type="caution">
    <text evidence="2">The sequence shown here is derived from an EMBL/GenBank/DDBJ whole genome shotgun (WGS) entry which is preliminary data.</text>
</comment>
<feature type="transmembrane region" description="Helical" evidence="1">
    <location>
        <begin position="14"/>
        <end position="31"/>
    </location>
</feature>
<gene>
    <name evidence="2" type="ORF">ACFQE9_10105</name>
</gene>
<evidence type="ECO:0008006" key="4">
    <source>
        <dbReference type="Google" id="ProtNLM"/>
    </source>
</evidence>
<keyword evidence="3" id="KW-1185">Reference proteome</keyword>
<feature type="transmembrane region" description="Helical" evidence="1">
    <location>
        <begin position="43"/>
        <end position="65"/>
    </location>
</feature>
<protein>
    <recommendedName>
        <fullName evidence="4">DUF2231 domain-containing protein</fullName>
    </recommendedName>
</protein>
<evidence type="ECO:0000256" key="1">
    <source>
        <dbReference type="SAM" id="Phobius"/>
    </source>
</evidence>
<reference evidence="2 3" key="1">
    <citation type="journal article" date="2019" name="Int. J. Syst. Evol. Microbiol.">
        <title>The Global Catalogue of Microorganisms (GCM) 10K type strain sequencing project: providing services to taxonomists for standard genome sequencing and annotation.</title>
        <authorList>
            <consortium name="The Broad Institute Genomics Platform"/>
            <consortium name="The Broad Institute Genome Sequencing Center for Infectious Disease"/>
            <person name="Wu L."/>
            <person name="Ma J."/>
        </authorList>
    </citation>
    <scope>NUCLEOTIDE SEQUENCE [LARGE SCALE GENOMIC DNA]</scope>
    <source>
        <strain evidence="2 3">SKJ47</strain>
    </source>
</reference>
<name>A0ABD5UTX0_9EURY</name>
<keyword evidence="1" id="KW-1133">Transmembrane helix</keyword>
<organism evidence="2 3">
    <name type="scientific">Halopenitus salinus</name>
    <dbReference type="NCBI Taxonomy" id="1198295"/>
    <lineage>
        <taxon>Archaea</taxon>
        <taxon>Methanobacteriati</taxon>
        <taxon>Methanobacteriota</taxon>
        <taxon>Stenosarchaea group</taxon>
        <taxon>Halobacteria</taxon>
        <taxon>Halobacteriales</taxon>
        <taxon>Haloferacaceae</taxon>
        <taxon>Halopenitus</taxon>
    </lineage>
</organism>
<dbReference type="RefSeq" id="WP_379744037.1">
    <property type="nucleotide sequence ID" value="NZ_JBHSVN010000001.1"/>
</dbReference>
<keyword evidence="1" id="KW-0472">Membrane</keyword>
<keyword evidence="1" id="KW-0812">Transmembrane</keyword>